<organism evidence="1 2">
    <name type="scientific">Pistacia atlantica</name>
    <dbReference type="NCBI Taxonomy" id="434234"/>
    <lineage>
        <taxon>Eukaryota</taxon>
        <taxon>Viridiplantae</taxon>
        <taxon>Streptophyta</taxon>
        <taxon>Embryophyta</taxon>
        <taxon>Tracheophyta</taxon>
        <taxon>Spermatophyta</taxon>
        <taxon>Magnoliopsida</taxon>
        <taxon>eudicotyledons</taxon>
        <taxon>Gunneridae</taxon>
        <taxon>Pentapetalae</taxon>
        <taxon>rosids</taxon>
        <taxon>malvids</taxon>
        <taxon>Sapindales</taxon>
        <taxon>Anacardiaceae</taxon>
        <taxon>Pistacia</taxon>
    </lineage>
</organism>
<reference evidence="2" key="1">
    <citation type="journal article" date="2023" name="G3 (Bethesda)">
        <title>Genome assembly and association tests identify interacting loci associated with vigor, precocity, and sex in interspecific pistachio rootstocks.</title>
        <authorList>
            <person name="Palmer W."/>
            <person name="Jacygrad E."/>
            <person name="Sagayaradj S."/>
            <person name="Cavanaugh K."/>
            <person name="Han R."/>
            <person name="Bertier L."/>
            <person name="Beede B."/>
            <person name="Kafkas S."/>
            <person name="Golino D."/>
            <person name="Preece J."/>
            <person name="Michelmore R."/>
        </authorList>
    </citation>
    <scope>NUCLEOTIDE SEQUENCE [LARGE SCALE GENOMIC DNA]</scope>
</reference>
<gene>
    <name evidence="1" type="ORF">Patl1_07111</name>
</gene>
<keyword evidence="2" id="KW-1185">Reference proteome</keyword>
<evidence type="ECO:0000313" key="1">
    <source>
        <dbReference type="EMBL" id="KAJ0085818.1"/>
    </source>
</evidence>
<proteinExistence type="predicted"/>
<name>A0ACC1AEZ1_9ROSI</name>
<evidence type="ECO:0000313" key="2">
    <source>
        <dbReference type="Proteomes" id="UP001164250"/>
    </source>
</evidence>
<dbReference type="EMBL" id="CM047906">
    <property type="protein sequence ID" value="KAJ0085818.1"/>
    <property type="molecule type" value="Genomic_DNA"/>
</dbReference>
<sequence length="54" mass="6052">MLSLILSGPFAVIDEHFNSILPNCYDAIGLMLMIRIIHQHQVMLLALVIAVFIC</sequence>
<accession>A0ACC1AEZ1</accession>
<dbReference type="Proteomes" id="UP001164250">
    <property type="component" value="Chromosome 10"/>
</dbReference>
<protein>
    <submittedName>
        <fullName evidence="1">Uncharacterized protein</fullName>
    </submittedName>
</protein>
<comment type="caution">
    <text evidence="1">The sequence shown here is derived from an EMBL/GenBank/DDBJ whole genome shotgun (WGS) entry which is preliminary data.</text>
</comment>